<keyword evidence="8" id="KW-0963">Cytoplasm</keyword>
<feature type="binding site" evidence="8">
    <location>
        <position position="61"/>
    </location>
    <ligand>
        <name>(R)-pantoate</name>
        <dbReference type="ChEBI" id="CHEBI:15980"/>
    </ligand>
</feature>
<reference key="1">
    <citation type="submission" date="2010-09" db="EMBL/GenBank/DDBJ databases">
        <title>Complete sequence of Caldicellulosiruptor hydrothermalis 108.</title>
        <authorList>
            <consortium name="US DOE Joint Genome Institute"/>
            <person name="Lucas S."/>
            <person name="Copeland A."/>
            <person name="Lapidus A."/>
            <person name="Cheng J.-F."/>
            <person name="Bruce D."/>
            <person name="Goodwin L."/>
            <person name="Pitluck S."/>
            <person name="Davenport K."/>
            <person name="Detter J.C."/>
            <person name="Han C."/>
            <person name="Tapia R."/>
            <person name="Land M."/>
            <person name="Hauser L."/>
            <person name="Chang Y.-J."/>
            <person name="Jeffries C."/>
            <person name="Kyrpides N."/>
            <person name="Ivanova N."/>
            <person name="Mikhailova N."/>
            <person name="Blumer-Schuette S.E."/>
            <person name="Kelly R.M."/>
            <person name="Woyke T."/>
        </authorList>
    </citation>
    <scope>NUCLEOTIDE SEQUENCE</scope>
    <source>
        <strain>108</strain>
    </source>
</reference>
<protein>
    <recommendedName>
        <fullName evidence="8">Pantothenate synthetase</fullName>
        <shortName evidence="8">PS</shortName>
        <ecNumber evidence="8">6.3.2.1</ecNumber>
    </recommendedName>
    <alternativeName>
        <fullName evidence="8">Pantoate--beta-alanine ligase</fullName>
    </alternativeName>
    <alternativeName>
        <fullName evidence="8">Pantoate-activating enzyme</fullName>
    </alternativeName>
</protein>
<reference evidence="9 10" key="2">
    <citation type="journal article" date="2011" name="J. Bacteriol.">
        <title>Complete genome sequences for the anaerobic, extremely thermophilic plant biomass-degrading bacteria Caldicellulosiruptor hydrothermalis, Caldicellulosiruptor kristjanssonii, Caldicellulosiruptor kronotskyensis, Caldicellulosiruptor owensenis, and Caldicellulosiruptor lactoaceticus.</title>
        <authorList>
            <person name="Blumer-Schuette S.E."/>
            <person name="Ozdemir I."/>
            <person name="Mistry D."/>
            <person name="Lucas S."/>
            <person name="Lapidus A."/>
            <person name="Cheng J.F."/>
            <person name="Goodwin L.A."/>
            <person name="Pitluck S."/>
            <person name="Land M.L."/>
            <person name="Hauser L.J."/>
            <person name="Woyke T."/>
            <person name="Mikhailova N."/>
            <person name="Pati A."/>
            <person name="Kyrpides N.C."/>
            <person name="Ivanova N."/>
            <person name="Detter J.C."/>
            <person name="Walston-Davenport K."/>
            <person name="Han S."/>
            <person name="Adams M.W."/>
            <person name="Kelly R.M."/>
        </authorList>
    </citation>
    <scope>NUCLEOTIDE SEQUENCE [LARGE SCALE GENOMIC DNA]</scope>
    <source>
        <strain evidence="10">DSM 18901 / VKM B-2411 / 108</strain>
    </source>
</reference>
<dbReference type="EMBL" id="CP002219">
    <property type="protein sequence ID" value="ADQ06541.1"/>
    <property type="molecule type" value="Genomic_DNA"/>
</dbReference>
<dbReference type="NCBIfam" id="TIGR00018">
    <property type="entry name" value="panC"/>
    <property type="match status" value="1"/>
</dbReference>
<dbReference type="InterPro" id="IPR014729">
    <property type="entry name" value="Rossmann-like_a/b/a_fold"/>
</dbReference>
<comment type="similarity">
    <text evidence="2 8">Belongs to the pantothenate synthetase family.</text>
</comment>
<dbReference type="GO" id="GO:0005524">
    <property type="term" value="F:ATP binding"/>
    <property type="evidence" value="ECO:0007669"/>
    <property type="project" value="UniProtKB-KW"/>
</dbReference>
<dbReference type="STRING" id="632292.Calhy_0805"/>
<dbReference type="RefSeq" id="WP_013402739.1">
    <property type="nucleotide sequence ID" value="NC_014652.1"/>
</dbReference>
<dbReference type="HOGENOM" id="CLU_047148_0_0_9"/>
<comment type="subcellular location">
    <subcellularLocation>
        <location evidence="8">Cytoplasm</location>
    </subcellularLocation>
</comment>
<dbReference type="eggNOG" id="COG0414">
    <property type="taxonomic scope" value="Bacteria"/>
</dbReference>
<dbReference type="UniPathway" id="UPA00028">
    <property type="reaction ID" value="UER00005"/>
</dbReference>
<sequence>MVVMEKIQEMKEIVKKLKKEGKSIGFVPTMGYLHEGHLSLVRFSKQQNDITIMSIFVNPIQFGPNEDYDRYPRDFERDKSLAEKEGVDYIFYPSVEEMYPKDFKTVVSVKKITEIMCGKSRPGHFDGVATVVLKLFNIVNPDRAYFGQKDAQQLAVIKQMVKDLNLDVEIVPCPIVREQDGLAMSSRNVYLSEEERKSATVLYRALNLAKEMIEKGEKDVSSIKRAMEEMILKEKHTKIDYIEFVNNDTFEIISKIEGKVLIALAVFVGKARLIDNIVVEAKCKDAD</sequence>
<accession>E4QE47</accession>
<dbReference type="Proteomes" id="UP000006890">
    <property type="component" value="Chromosome"/>
</dbReference>
<keyword evidence="5 8" id="KW-0547">Nucleotide-binding</keyword>
<comment type="catalytic activity">
    <reaction evidence="7 8">
        <text>(R)-pantoate + beta-alanine + ATP = (R)-pantothenate + AMP + diphosphate + H(+)</text>
        <dbReference type="Rhea" id="RHEA:10912"/>
        <dbReference type="ChEBI" id="CHEBI:15378"/>
        <dbReference type="ChEBI" id="CHEBI:15980"/>
        <dbReference type="ChEBI" id="CHEBI:29032"/>
        <dbReference type="ChEBI" id="CHEBI:30616"/>
        <dbReference type="ChEBI" id="CHEBI:33019"/>
        <dbReference type="ChEBI" id="CHEBI:57966"/>
        <dbReference type="ChEBI" id="CHEBI:456215"/>
        <dbReference type="EC" id="6.3.2.1"/>
    </reaction>
</comment>
<comment type="miscellaneous">
    <text evidence="8">The reaction proceeds by a bi uni uni bi ping pong mechanism.</text>
</comment>
<comment type="pathway">
    <text evidence="1 8">Cofactor biosynthesis; (R)-pantothenate biosynthesis; (R)-pantothenate from (R)-pantoate and beta-alanine: step 1/1.</text>
</comment>
<organism evidence="9 10">
    <name type="scientific">Caldicellulosiruptor hydrothermalis (strain DSM 18901 / VKM B-2411 / 108)</name>
    <dbReference type="NCBI Taxonomy" id="632292"/>
    <lineage>
        <taxon>Bacteria</taxon>
        <taxon>Bacillati</taxon>
        <taxon>Bacillota</taxon>
        <taxon>Bacillota incertae sedis</taxon>
        <taxon>Caldicellulosiruptorales</taxon>
        <taxon>Caldicellulosiruptoraceae</taxon>
        <taxon>Caldicellulosiruptor</taxon>
    </lineage>
</organism>
<feature type="binding site" evidence="8">
    <location>
        <begin position="184"/>
        <end position="187"/>
    </location>
    <ligand>
        <name>ATP</name>
        <dbReference type="ChEBI" id="CHEBI:30616"/>
    </ligand>
</feature>
<dbReference type="CDD" id="cd00560">
    <property type="entry name" value="PanC"/>
    <property type="match status" value="1"/>
</dbReference>
<feature type="active site" description="Proton donor" evidence="8">
    <location>
        <position position="37"/>
    </location>
</feature>
<dbReference type="InterPro" id="IPR003721">
    <property type="entry name" value="Pantoate_ligase"/>
</dbReference>
<comment type="subunit">
    <text evidence="8">Homodimer.</text>
</comment>
<comment type="function">
    <text evidence="8">Catalyzes the condensation of pantoate with beta-alanine in an ATP-dependent reaction via a pantoyl-adenylate intermediate.</text>
</comment>
<keyword evidence="3 8" id="KW-0436">Ligase</keyword>
<keyword evidence="6 8" id="KW-0067">ATP-binding</keyword>
<dbReference type="GO" id="GO:0004592">
    <property type="term" value="F:pantoate-beta-alanine ligase activity"/>
    <property type="evidence" value="ECO:0007669"/>
    <property type="project" value="UniProtKB-UniRule"/>
</dbReference>
<evidence type="ECO:0000256" key="5">
    <source>
        <dbReference type="ARBA" id="ARBA00022741"/>
    </source>
</evidence>
<name>E4QE47_CALH1</name>
<evidence type="ECO:0000256" key="3">
    <source>
        <dbReference type="ARBA" id="ARBA00022598"/>
    </source>
</evidence>
<proteinExistence type="inferred from homology"/>
<dbReference type="FunFam" id="3.40.50.620:FF:000013">
    <property type="entry name" value="Pantothenate synthetase"/>
    <property type="match status" value="1"/>
</dbReference>
<dbReference type="EC" id="6.3.2.1" evidence="8"/>
<feature type="binding site" evidence="8">
    <location>
        <begin position="30"/>
        <end position="37"/>
    </location>
    <ligand>
        <name>ATP</name>
        <dbReference type="ChEBI" id="CHEBI:30616"/>
    </ligand>
</feature>
<dbReference type="PANTHER" id="PTHR21299">
    <property type="entry name" value="CYTIDYLATE KINASE/PANTOATE-BETA-ALANINE LIGASE"/>
    <property type="match status" value="1"/>
</dbReference>
<keyword evidence="10" id="KW-1185">Reference proteome</keyword>
<keyword evidence="4 8" id="KW-0566">Pantothenate biosynthesis</keyword>
<dbReference type="GO" id="GO:0015940">
    <property type="term" value="P:pantothenate biosynthetic process"/>
    <property type="evidence" value="ECO:0007669"/>
    <property type="project" value="UniProtKB-UniRule"/>
</dbReference>
<dbReference type="InterPro" id="IPR004821">
    <property type="entry name" value="Cyt_trans-like"/>
</dbReference>
<dbReference type="Pfam" id="PF02569">
    <property type="entry name" value="Pantoate_ligase"/>
    <property type="match status" value="1"/>
</dbReference>
<dbReference type="PANTHER" id="PTHR21299:SF1">
    <property type="entry name" value="PANTOATE--BETA-ALANINE LIGASE"/>
    <property type="match status" value="1"/>
</dbReference>
<evidence type="ECO:0000256" key="4">
    <source>
        <dbReference type="ARBA" id="ARBA00022655"/>
    </source>
</evidence>
<dbReference type="Gene3D" id="3.40.50.620">
    <property type="entry name" value="HUPs"/>
    <property type="match status" value="1"/>
</dbReference>
<gene>
    <name evidence="8 9" type="primary">panC</name>
    <name evidence="9" type="ordered locus">Calhy_0805</name>
</gene>
<evidence type="ECO:0000256" key="1">
    <source>
        <dbReference type="ARBA" id="ARBA00004990"/>
    </source>
</evidence>
<dbReference type="HAMAP" id="MF_00158">
    <property type="entry name" value="PanC"/>
    <property type="match status" value="1"/>
</dbReference>
<dbReference type="GO" id="GO:0005829">
    <property type="term" value="C:cytosol"/>
    <property type="evidence" value="ECO:0007669"/>
    <property type="project" value="TreeGrafter"/>
</dbReference>
<feature type="binding site" evidence="8">
    <location>
        <begin position="147"/>
        <end position="150"/>
    </location>
    <ligand>
        <name>ATP</name>
        <dbReference type="ChEBI" id="CHEBI:30616"/>
    </ligand>
</feature>
<dbReference type="KEGG" id="chd:Calhy_0805"/>
<dbReference type="AlphaFoldDB" id="E4QE47"/>
<dbReference type="Gene3D" id="3.30.1300.10">
    <property type="entry name" value="Pantoate-beta-alanine ligase, C-terminal domain"/>
    <property type="match status" value="1"/>
</dbReference>
<evidence type="ECO:0000256" key="8">
    <source>
        <dbReference type="HAMAP-Rule" id="MF_00158"/>
    </source>
</evidence>
<evidence type="ECO:0000256" key="6">
    <source>
        <dbReference type="ARBA" id="ARBA00022840"/>
    </source>
</evidence>
<evidence type="ECO:0000313" key="9">
    <source>
        <dbReference type="EMBL" id="ADQ06541.1"/>
    </source>
</evidence>
<feature type="binding site" evidence="8">
    <location>
        <position position="176"/>
    </location>
    <ligand>
        <name>ATP</name>
        <dbReference type="ChEBI" id="CHEBI:30616"/>
    </ligand>
</feature>
<dbReference type="OrthoDB" id="9773087at2"/>
<evidence type="ECO:0000256" key="2">
    <source>
        <dbReference type="ARBA" id="ARBA00009256"/>
    </source>
</evidence>
<dbReference type="InterPro" id="IPR042176">
    <property type="entry name" value="Pantoate_ligase_C"/>
</dbReference>
<evidence type="ECO:0000256" key="7">
    <source>
        <dbReference type="ARBA" id="ARBA00048258"/>
    </source>
</evidence>
<feature type="binding site" evidence="8">
    <location>
        <position position="61"/>
    </location>
    <ligand>
        <name>beta-alanine</name>
        <dbReference type="ChEBI" id="CHEBI:57966"/>
    </ligand>
</feature>
<dbReference type="NCBIfam" id="TIGR00125">
    <property type="entry name" value="cyt_tran_rel"/>
    <property type="match status" value="1"/>
</dbReference>
<dbReference type="FunFam" id="3.30.1300.10:FF:000001">
    <property type="entry name" value="Pantothenate synthetase"/>
    <property type="match status" value="1"/>
</dbReference>
<dbReference type="SUPFAM" id="SSF52374">
    <property type="entry name" value="Nucleotidylyl transferase"/>
    <property type="match status" value="1"/>
</dbReference>
<feature type="binding site" evidence="8">
    <location>
        <position position="153"/>
    </location>
    <ligand>
        <name>(R)-pantoate</name>
        <dbReference type="ChEBI" id="CHEBI:15980"/>
    </ligand>
</feature>
<evidence type="ECO:0000313" key="10">
    <source>
        <dbReference type="Proteomes" id="UP000006890"/>
    </source>
</evidence>